<sequence length="145" mass="16253">MKLVMLILFAIHLLTCVLMNVLCSVDIGPVSSQAYFVGAEKFKCEVFLNSSTFKKYLVSFQTSTHLLTNTGFTDFKAWSAITMLGTILSIFAGFTIFSICSAIIAAMIVENSRVTLKFRQEAENLMKFFERKNVKKVLEDGHSNT</sequence>
<evidence type="ECO:0000313" key="4">
    <source>
        <dbReference type="Proteomes" id="UP000410492"/>
    </source>
</evidence>
<evidence type="ECO:0000313" key="3">
    <source>
        <dbReference type="EMBL" id="VEN42112.1"/>
    </source>
</evidence>
<evidence type="ECO:0008006" key="5">
    <source>
        <dbReference type="Google" id="ProtNLM"/>
    </source>
</evidence>
<protein>
    <recommendedName>
        <fullName evidence="5">Ion transport domain-containing protein</fullName>
    </recommendedName>
</protein>
<keyword evidence="2" id="KW-0732">Signal</keyword>
<feature type="signal peptide" evidence="2">
    <location>
        <begin position="1"/>
        <end position="19"/>
    </location>
</feature>
<keyword evidence="1" id="KW-0812">Transmembrane</keyword>
<evidence type="ECO:0000256" key="2">
    <source>
        <dbReference type="SAM" id="SignalP"/>
    </source>
</evidence>
<dbReference type="SUPFAM" id="SSF81324">
    <property type="entry name" value="Voltage-gated potassium channels"/>
    <property type="match status" value="1"/>
</dbReference>
<evidence type="ECO:0000256" key="1">
    <source>
        <dbReference type="SAM" id="Phobius"/>
    </source>
</evidence>
<dbReference type="AlphaFoldDB" id="A0A653C2Z3"/>
<keyword evidence="4" id="KW-1185">Reference proteome</keyword>
<reference evidence="3 4" key="1">
    <citation type="submission" date="2019-01" db="EMBL/GenBank/DDBJ databases">
        <authorList>
            <person name="Sayadi A."/>
        </authorList>
    </citation>
    <scope>NUCLEOTIDE SEQUENCE [LARGE SCALE GENOMIC DNA]</scope>
</reference>
<accession>A0A653C2Z3</accession>
<keyword evidence="1" id="KW-1133">Transmembrane helix</keyword>
<gene>
    <name evidence="3" type="ORF">CALMAC_LOCUS5709</name>
</gene>
<organism evidence="3 4">
    <name type="scientific">Callosobruchus maculatus</name>
    <name type="common">Southern cowpea weevil</name>
    <name type="synonym">Pulse bruchid</name>
    <dbReference type="NCBI Taxonomy" id="64391"/>
    <lineage>
        <taxon>Eukaryota</taxon>
        <taxon>Metazoa</taxon>
        <taxon>Ecdysozoa</taxon>
        <taxon>Arthropoda</taxon>
        <taxon>Hexapoda</taxon>
        <taxon>Insecta</taxon>
        <taxon>Pterygota</taxon>
        <taxon>Neoptera</taxon>
        <taxon>Endopterygota</taxon>
        <taxon>Coleoptera</taxon>
        <taxon>Polyphaga</taxon>
        <taxon>Cucujiformia</taxon>
        <taxon>Chrysomeloidea</taxon>
        <taxon>Chrysomelidae</taxon>
        <taxon>Bruchinae</taxon>
        <taxon>Bruchini</taxon>
        <taxon>Callosobruchus</taxon>
    </lineage>
</organism>
<name>A0A653C2Z3_CALMS</name>
<proteinExistence type="predicted"/>
<keyword evidence="1" id="KW-0472">Membrane</keyword>
<feature type="chain" id="PRO_5025032386" description="Ion transport domain-containing protein" evidence="2">
    <location>
        <begin position="20"/>
        <end position="145"/>
    </location>
</feature>
<feature type="transmembrane region" description="Helical" evidence="1">
    <location>
        <begin position="77"/>
        <end position="109"/>
    </location>
</feature>
<dbReference type="OrthoDB" id="415460at2759"/>
<dbReference type="EMBL" id="CAACVG010006840">
    <property type="protein sequence ID" value="VEN42112.1"/>
    <property type="molecule type" value="Genomic_DNA"/>
</dbReference>
<dbReference type="Proteomes" id="UP000410492">
    <property type="component" value="Unassembled WGS sequence"/>
</dbReference>